<dbReference type="PROSITE" id="PS51669">
    <property type="entry name" value="4FE4S_MOW_BIS_MGD"/>
    <property type="match status" value="1"/>
</dbReference>
<dbReference type="CDD" id="cd02781">
    <property type="entry name" value="MopB_CT_Acetylene-hydratase"/>
    <property type="match status" value="1"/>
</dbReference>
<evidence type="ECO:0000259" key="9">
    <source>
        <dbReference type="PROSITE" id="PS51669"/>
    </source>
</evidence>
<evidence type="ECO:0000313" key="10">
    <source>
        <dbReference type="EMBL" id="ENO97861.1"/>
    </source>
</evidence>
<dbReference type="GO" id="GO:0043546">
    <property type="term" value="F:molybdopterin cofactor binding"/>
    <property type="evidence" value="ECO:0007669"/>
    <property type="project" value="InterPro"/>
</dbReference>
<dbReference type="InterPro" id="IPR006657">
    <property type="entry name" value="MoPterin_dinucl-bd_dom"/>
</dbReference>
<evidence type="ECO:0000256" key="7">
    <source>
        <dbReference type="ARBA" id="ARBA00023014"/>
    </source>
</evidence>
<comment type="similarity">
    <text evidence="2">Belongs to the prokaryotic molybdopterin-containing oxidoreductase family.</text>
</comment>
<dbReference type="InterPro" id="IPR006655">
    <property type="entry name" value="Mopterin_OxRdtase_prok_CS"/>
</dbReference>
<keyword evidence="11" id="KW-1185">Reference proteome</keyword>
<dbReference type="Pfam" id="PF00384">
    <property type="entry name" value="Molybdopterin"/>
    <property type="match status" value="1"/>
</dbReference>
<dbReference type="RefSeq" id="WP_004358928.1">
    <property type="nucleotide sequence ID" value="NZ_AMXF01000029.1"/>
</dbReference>
<dbReference type="GO" id="GO:0018818">
    <property type="term" value="F:acetylene hydratase activity"/>
    <property type="evidence" value="ECO:0007669"/>
    <property type="project" value="InterPro"/>
</dbReference>
<dbReference type="PANTHER" id="PTHR43742:SF6">
    <property type="entry name" value="OXIDOREDUCTASE YYAE-RELATED"/>
    <property type="match status" value="1"/>
</dbReference>
<keyword evidence="5" id="KW-0560">Oxidoreductase</keyword>
<dbReference type="GO" id="GO:0051536">
    <property type="term" value="F:iron-sulfur cluster binding"/>
    <property type="evidence" value="ECO:0007669"/>
    <property type="project" value="UniProtKB-KW"/>
</dbReference>
<dbReference type="PANTHER" id="PTHR43742">
    <property type="entry name" value="TRIMETHYLAMINE-N-OXIDE REDUCTASE"/>
    <property type="match status" value="1"/>
</dbReference>
<evidence type="ECO:0000256" key="8">
    <source>
        <dbReference type="SAM" id="MobiDB-lite"/>
    </source>
</evidence>
<dbReference type="Gene3D" id="3.40.50.740">
    <property type="match status" value="2"/>
</dbReference>
<keyword evidence="3" id="KW-0500">Molybdenum</keyword>
<dbReference type="Gene3D" id="2.20.25.90">
    <property type="entry name" value="ADC-like domains"/>
    <property type="match status" value="1"/>
</dbReference>
<feature type="region of interest" description="Disordered" evidence="8">
    <location>
        <begin position="1"/>
        <end position="21"/>
    </location>
</feature>
<dbReference type="AlphaFoldDB" id="N6YUB6"/>
<gene>
    <name evidence="10" type="ORF">C667_06681</name>
</gene>
<evidence type="ECO:0000256" key="3">
    <source>
        <dbReference type="ARBA" id="ARBA00022505"/>
    </source>
</evidence>
<dbReference type="SUPFAM" id="SSF53706">
    <property type="entry name" value="Formate dehydrogenase/DMSO reductase, domains 1-3"/>
    <property type="match status" value="1"/>
</dbReference>
<keyword evidence="7" id="KW-0411">Iron-sulfur</keyword>
<dbReference type="PROSITE" id="PS00490">
    <property type="entry name" value="MOLYBDOPTERIN_PROK_2"/>
    <property type="match status" value="1"/>
</dbReference>
<proteinExistence type="inferred from homology"/>
<feature type="compositionally biased region" description="Polar residues" evidence="8">
    <location>
        <begin position="12"/>
        <end position="21"/>
    </location>
</feature>
<dbReference type="InterPro" id="IPR006963">
    <property type="entry name" value="Mopterin_OxRdtase_4Fe-4S_dom"/>
</dbReference>
<dbReference type="Gene3D" id="3.40.228.10">
    <property type="entry name" value="Dimethylsulfoxide Reductase, domain 2"/>
    <property type="match status" value="1"/>
</dbReference>
<dbReference type="InterPro" id="IPR009010">
    <property type="entry name" value="Asp_de-COase-like_dom_sf"/>
</dbReference>
<evidence type="ECO:0000256" key="6">
    <source>
        <dbReference type="ARBA" id="ARBA00023004"/>
    </source>
</evidence>
<dbReference type="SMART" id="SM00926">
    <property type="entry name" value="Molybdop_Fe4S4"/>
    <property type="match status" value="1"/>
</dbReference>
<evidence type="ECO:0000256" key="2">
    <source>
        <dbReference type="ARBA" id="ARBA00010312"/>
    </source>
</evidence>
<evidence type="ECO:0000313" key="11">
    <source>
        <dbReference type="Proteomes" id="UP000013047"/>
    </source>
</evidence>
<evidence type="ECO:0000256" key="4">
    <source>
        <dbReference type="ARBA" id="ARBA00022723"/>
    </source>
</evidence>
<dbReference type="Pfam" id="PF01568">
    <property type="entry name" value="Molydop_binding"/>
    <property type="match status" value="1"/>
</dbReference>
<comment type="caution">
    <text evidence="10">The sequence shown here is derived from an EMBL/GenBank/DDBJ whole genome shotgun (WGS) entry which is preliminary data.</text>
</comment>
<dbReference type="Gene3D" id="2.40.40.20">
    <property type="match status" value="1"/>
</dbReference>
<evidence type="ECO:0000256" key="5">
    <source>
        <dbReference type="ARBA" id="ARBA00023002"/>
    </source>
</evidence>
<dbReference type="EMBL" id="AMXF01000029">
    <property type="protein sequence ID" value="ENO97861.1"/>
    <property type="molecule type" value="Genomic_DNA"/>
</dbReference>
<keyword evidence="6" id="KW-0408">Iron</keyword>
<dbReference type="GO" id="GO:0016491">
    <property type="term" value="F:oxidoreductase activity"/>
    <property type="evidence" value="ECO:0007669"/>
    <property type="project" value="UniProtKB-KW"/>
</dbReference>
<organism evidence="10 11">
    <name type="scientific">Thauera phenylacetica B4P</name>
    <dbReference type="NCBI Taxonomy" id="1234382"/>
    <lineage>
        <taxon>Bacteria</taxon>
        <taxon>Pseudomonadati</taxon>
        <taxon>Pseudomonadota</taxon>
        <taxon>Betaproteobacteria</taxon>
        <taxon>Rhodocyclales</taxon>
        <taxon>Zoogloeaceae</taxon>
        <taxon>Thauera</taxon>
    </lineage>
</organism>
<feature type="domain" description="4Fe-4S Mo/W bis-MGD-type" evidence="9">
    <location>
        <begin position="22"/>
        <end position="77"/>
    </location>
</feature>
<dbReference type="InterPro" id="IPR050612">
    <property type="entry name" value="Prok_Mopterin_Oxidored"/>
</dbReference>
<evidence type="ECO:0000256" key="1">
    <source>
        <dbReference type="ARBA" id="ARBA00001942"/>
    </source>
</evidence>
<dbReference type="Pfam" id="PF04879">
    <property type="entry name" value="Molybdop_Fe4S4"/>
    <property type="match status" value="1"/>
</dbReference>
<comment type="cofactor">
    <cofactor evidence="1">
        <name>Mo-bis(molybdopterin guanine dinucleotide)</name>
        <dbReference type="ChEBI" id="CHEBI:60539"/>
    </cofactor>
</comment>
<protein>
    <submittedName>
        <fullName evidence="10">Molybdopterin oxidoreductase</fullName>
    </submittedName>
</protein>
<sequence length="808" mass="86580">MNHNVMLATMSDDLSTDSSASRRSIPGFCGLCKSRCGSRMVVEDGRLVAQLPDPAHPTGRAQCVKGRAAPELVYDPQRVLRPLLRTRPKGDADPGWREISWDEALGRVAQALLRVRAESGPEAVAFAIATPSGTPIADDIRWIERLANAFGSPNVANGTEICNWHKDFTHQLTFGRGIATPDFAHSRCIVLWGHNPRDTWLANSLAIRAARKAGAKVVVVDPRKAGFAADADLWLRVRPGSDGALALGAARVMLARGWFDAAFVRDFSNAPLLVRGDDGRLLRAGELAAPPAGAGADDFVALAADGRLIACGRGVRGSAGSGVEPVLAGSVDAHLADGRVVRCETVFARFEQACADYTPERVAALCWIEPAQVEALARLLHEAGPAVSYYCWAGVCQHTNATQTDRAIATLMALTGSFDAPGGNVAFTPAPANDASGKDLLGAAQRARCIGLERSRLGPARLGLIGSDALWDAILEERPYPIRALVGFGRDFLLNHADAERAAEALAALEFCVYADLTLTPTAALADIVLPICTPWEREALRVGFEGSQAAESWVQLRPAAIAPLGDSRADAWVVFELAQRLGLGEHFWGGDLEAGLAHVLAPTGLTLETLRAHPGGLAIPAPTRYRKQVEEGFRTPSGRIELYSETLLEHGEPPLPRFDEPADSPFGEASAAFPLVMTTAKLRHFRHGQDRQAPSLRRHSPEPSVHLHPDAARARGIAEGDPVRVRTANGAIRMHARFDAALDARVVWVEYGWWQPGTADAADGYDARSEEGANYSRLVSDRRVDPVAGSQPLRSGLCEIEPLSSSG</sequence>
<feature type="region of interest" description="Disordered" evidence="8">
    <location>
        <begin position="689"/>
        <end position="708"/>
    </location>
</feature>
<dbReference type="Proteomes" id="UP000013047">
    <property type="component" value="Unassembled WGS sequence"/>
</dbReference>
<dbReference type="GO" id="GO:0046872">
    <property type="term" value="F:metal ion binding"/>
    <property type="evidence" value="ECO:0007669"/>
    <property type="project" value="UniProtKB-KW"/>
</dbReference>
<name>N6YUB6_9RHOO</name>
<dbReference type="InterPro" id="IPR006656">
    <property type="entry name" value="Mopterin_OxRdtase"/>
</dbReference>
<accession>N6YUB6</accession>
<dbReference type="SUPFAM" id="SSF50692">
    <property type="entry name" value="ADC-like"/>
    <property type="match status" value="1"/>
</dbReference>
<dbReference type="InterPro" id="IPR037949">
    <property type="entry name" value="MopB_CT_Acetylene-hydratase"/>
</dbReference>
<reference evidence="10 11" key="1">
    <citation type="submission" date="2012-09" db="EMBL/GenBank/DDBJ databases">
        <title>Draft Genome Sequences of 6 Strains from Genus Thauera.</title>
        <authorList>
            <person name="Liu B."/>
            <person name="Shapleigh J.P."/>
            <person name="Frostegard A.H."/>
        </authorList>
    </citation>
    <scope>NUCLEOTIDE SEQUENCE [LARGE SCALE GENOMIC DNA]</scope>
    <source>
        <strain evidence="10 11">B4P</strain>
    </source>
</reference>
<keyword evidence="4" id="KW-0479">Metal-binding</keyword>